<reference evidence="2 3" key="1">
    <citation type="submission" date="2022-04" db="EMBL/GenBank/DDBJ databases">
        <title>Diverse halophilic archaea isolated from saline environments.</title>
        <authorList>
            <person name="Cui H.-L."/>
        </authorList>
    </citation>
    <scope>NUCLEOTIDE SEQUENCE [LARGE SCALE GENOMIC DNA]</scope>
    <source>
        <strain evidence="2 3">XZYJT49</strain>
    </source>
</reference>
<organism evidence="2 3">
    <name type="scientific">Halorussus limi</name>
    <dbReference type="NCBI Taxonomy" id="2938695"/>
    <lineage>
        <taxon>Archaea</taxon>
        <taxon>Methanobacteriati</taxon>
        <taxon>Methanobacteriota</taxon>
        <taxon>Stenosarchaea group</taxon>
        <taxon>Halobacteria</taxon>
        <taxon>Halobacteriales</taxon>
        <taxon>Haladaptataceae</taxon>
        <taxon>Halorussus</taxon>
    </lineage>
</organism>
<feature type="transmembrane region" description="Helical" evidence="1">
    <location>
        <begin position="121"/>
        <end position="140"/>
    </location>
</feature>
<accession>A0A8U0HU32</accession>
<keyword evidence="1" id="KW-0472">Membrane</keyword>
<keyword evidence="1" id="KW-0812">Transmembrane</keyword>
<dbReference type="AlphaFoldDB" id="A0A8U0HU32"/>
<dbReference type="Pfam" id="PF09997">
    <property type="entry name" value="DUF2238"/>
    <property type="match status" value="1"/>
</dbReference>
<protein>
    <submittedName>
        <fullName evidence="2">Uncharacterized protein</fullName>
    </submittedName>
</protein>
<proteinExistence type="predicted"/>
<name>A0A8U0HU32_9EURY</name>
<keyword evidence="1" id="KW-1133">Transmembrane helix</keyword>
<keyword evidence="3" id="KW-1185">Reference proteome</keyword>
<dbReference type="InterPro" id="IPR014509">
    <property type="entry name" value="YjdF-like"/>
</dbReference>
<dbReference type="KEGG" id="halx:M0R89_00270"/>
<dbReference type="GeneID" id="72183587"/>
<dbReference type="Proteomes" id="UP000830729">
    <property type="component" value="Chromosome"/>
</dbReference>
<evidence type="ECO:0000313" key="3">
    <source>
        <dbReference type="Proteomes" id="UP000830729"/>
    </source>
</evidence>
<gene>
    <name evidence="2" type="ORF">M0R89_00270</name>
</gene>
<evidence type="ECO:0000313" key="2">
    <source>
        <dbReference type="EMBL" id="UPV74520.1"/>
    </source>
</evidence>
<evidence type="ECO:0000256" key="1">
    <source>
        <dbReference type="SAM" id="Phobius"/>
    </source>
</evidence>
<sequence>MSRSRRTEVGRAVERGLRYGIVAVFGEGFRRRSPGAVVNAAFSFAATFLPDAVERVWGVEFRPWQRVYAGVAMLAHAVGMLGPYDDTWWWDHVTHTLSTTLLAGFVHVAADRRGRDPRPRVLAVSVFAGLLWELLEYVIHAVSRRLGIEPLLVQYSARDTALDLAFDLLGALLVLAFGDRLLRNFAPGGE</sequence>
<dbReference type="EMBL" id="CP096659">
    <property type="protein sequence ID" value="UPV74520.1"/>
    <property type="molecule type" value="Genomic_DNA"/>
</dbReference>
<dbReference type="RefSeq" id="WP_248650565.1">
    <property type="nucleotide sequence ID" value="NZ_CP096659.1"/>
</dbReference>